<name>A0AAV3LZK0_9GAMM</name>
<accession>A0AAV3LZK0</accession>
<evidence type="ECO:0008006" key="3">
    <source>
        <dbReference type="Google" id="ProtNLM"/>
    </source>
</evidence>
<gene>
    <name evidence="1" type="ORF">HMPREF1563_3338</name>
</gene>
<protein>
    <recommendedName>
        <fullName evidence="3">Injection protein</fullName>
    </recommendedName>
</protein>
<comment type="caution">
    <text evidence="1">The sequence shown here is derived from an EMBL/GenBank/DDBJ whole genome shotgun (WGS) entry which is preliminary data.</text>
</comment>
<proteinExistence type="predicted"/>
<sequence length="646" mass="68918">MATDVGLPEGFVLDEPANSGLPDGFVLDSDLQSQPAQQQTNDYIRGMVNTNRQLAEGINRSGEQGKELRNNVIDSVTGESKMTPEIQGLNSVMSSPEIQSLTGDSFKANWAQLFGNDEDFMLTLRNMGGKMSSDEKGNVIVDLPSGKYALNKPGLDGDDIVPFIANALAFTPASRSGSIIGAGVSSAATDAAIQGSVSAAGGTDVDLLQSALAGAIGSGFKASEKLVNSGYRAATGKPSQEASELVEFAKQNNVPLYTTDVVQPQSKVGKLAQGAAENIPLAGTSGIRASQQEARSKLVRDFADRFGDYDPSQIVTSLKTKTSKIKQAAGERLQGVQESLAGVKINPNRAIAQIDDEISKLSKLGKVADDQTISKLQAYRDELASGNVDISQLRDLRTQFRQDVKGERMAMPTRSDAAINRIYKAMTDDTNEVIAKNLGSDVLRKYNQANAIYADEANKLLNTRLKNILTKGDLTPEVVNNILFSKNKSEIRNLYNSVDSKGRSQMRNAIIGKAIEKSGDSPDQFLRQLNIMSNQTGVTFKGSDAAYINGLKKYLEATKQASKAGVTTPTGQQAIPFILGLGAAIKPSTAVAAGSYGLLARIYESKPVRSAIMKLANTPSGSSRFEKVVSEISQGLNSVSQAEVRN</sequence>
<reference evidence="1 2" key="1">
    <citation type="submission" date="2014-01" db="EMBL/GenBank/DDBJ databases">
        <authorList>
            <person name="Durkin A.S."/>
            <person name="McCorrison J."/>
            <person name="Torralba M."/>
            <person name="Gillis M."/>
            <person name="Haft D.H."/>
            <person name="Methe B."/>
            <person name="Sutton G."/>
            <person name="Nelson K.E."/>
        </authorList>
    </citation>
    <scope>NUCLEOTIDE SEQUENCE [LARGE SCALE GENOMIC DNA]</scope>
    <source>
        <strain evidence="1 2">205/92</strain>
    </source>
</reference>
<evidence type="ECO:0000313" key="2">
    <source>
        <dbReference type="Proteomes" id="UP000022311"/>
    </source>
</evidence>
<dbReference type="AlphaFoldDB" id="A0AAV3LZK0"/>
<evidence type="ECO:0000313" key="1">
    <source>
        <dbReference type="EMBL" id="EUD09023.1"/>
    </source>
</evidence>
<dbReference type="RefSeq" id="WP_051489900.1">
    <property type="nucleotide sequence ID" value="NZ_JALD01000088.1"/>
</dbReference>
<organism evidence="1 2">
    <name type="scientific">Providencia alcalifaciens 205/92</name>
    <dbReference type="NCBI Taxonomy" id="1256988"/>
    <lineage>
        <taxon>Bacteria</taxon>
        <taxon>Pseudomonadati</taxon>
        <taxon>Pseudomonadota</taxon>
        <taxon>Gammaproteobacteria</taxon>
        <taxon>Enterobacterales</taxon>
        <taxon>Morganellaceae</taxon>
        <taxon>Providencia</taxon>
    </lineage>
</organism>
<dbReference type="Proteomes" id="UP000022311">
    <property type="component" value="Unassembled WGS sequence"/>
</dbReference>
<dbReference type="EMBL" id="JALD01000088">
    <property type="protein sequence ID" value="EUD09023.1"/>
    <property type="molecule type" value="Genomic_DNA"/>
</dbReference>